<dbReference type="InterPro" id="IPR039684">
    <property type="entry name" value="FANCG"/>
</dbReference>
<keyword evidence="2" id="KW-1185">Reference proteome</keyword>
<dbReference type="EMBL" id="JADWDJ010000005">
    <property type="protein sequence ID" value="KAG5281000.1"/>
    <property type="molecule type" value="Genomic_DNA"/>
</dbReference>
<accession>A0AAV6H4K0</accession>
<proteinExistence type="predicted"/>
<dbReference type="AlphaFoldDB" id="A0AAV6H4K0"/>
<dbReference type="SMART" id="SM00028">
    <property type="entry name" value="TPR"/>
    <property type="match status" value="3"/>
</dbReference>
<dbReference type="PANTHER" id="PTHR15254">
    <property type="entry name" value="FANCONI ANEMIA GROUP G PROTEIN FAMILY MEMBER"/>
    <property type="match status" value="1"/>
</dbReference>
<dbReference type="GO" id="GO:0036297">
    <property type="term" value="P:interstrand cross-link repair"/>
    <property type="evidence" value="ECO:0007669"/>
    <property type="project" value="InterPro"/>
</dbReference>
<gene>
    <name evidence="1" type="ORF">AALO_G00066360</name>
</gene>
<dbReference type="Gene3D" id="1.25.40.10">
    <property type="entry name" value="Tetratricopeptide repeat domain"/>
    <property type="match status" value="2"/>
</dbReference>
<dbReference type="InterPro" id="IPR019734">
    <property type="entry name" value="TPR_rpt"/>
</dbReference>
<sequence>MDACLLDKWTQQNNFFVKEWKLSDRRIGGNQQQGTKEKCHMGTVKLLQMIQGVPADIELIQLELTVAYNTLVFSFNLSTLSDVQDNLTNTLLRAHEAVGCQTFTRDPVMLWHATLKSFSDTAHLSCLHNLLCVQWALLLASCQMKSIHQMLRDVTQEEVTVPSQDLRAVIQKLRLSDKENSNILVAITAREFKDLLQICTVLVEGLESLKQENYSAALVAFLEAMSLPAPRALLAQVHTLTGFAFAKLNQPQSALQSYRKALEVDFGCHSALYQSALVYRQLKNTQAEIEALRLLHLALVQHAEEPMDNNEVMVISPDVLLSSTCMDSVLAVPATQLILHCLAYTCVLHDRISEAVELYLDLMSSLQSDITQPARHNVLTEGDVSFLRVAVVYLEAAFTLLRAKRMWDAITVCEDVITKTMNLIPEKLLFDLSEEHLLFSMEGRSKSVKHERLENVLWAAAAHYLQGLAYCKMKDTKESVSSFTRSLNWLAKVSLKSTVVGNHGDWEVKMKTLQRLRGLALAGRGVSFMERGQLKEALRDLKLSLQSITDLRMIKFGLVEVYRRLGRQEEAIACWREPHISAEAFSSGNLPLYLQTFPDISLCFDISDLNKMMEDAFHRRRV</sequence>
<dbReference type="PANTHER" id="PTHR15254:SF2">
    <property type="entry name" value="FANCONI ANEMIA GROUP G PROTEIN"/>
    <property type="match status" value="1"/>
</dbReference>
<protein>
    <submittedName>
        <fullName evidence="1">Uncharacterized protein</fullName>
    </submittedName>
</protein>
<dbReference type="Proteomes" id="UP000823561">
    <property type="component" value="Chromosome 5"/>
</dbReference>
<name>A0AAV6H4K0_9TELE</name>
<evidence type="ECO:0000313" key="1">
    <source>
        <dbReference type="EMBL" id="KAG5281000.1"/>
    </source>
</evidence>
<reference evidence="1" key="1">
    <citation type="submission" date="2020-10" db="EMBL/GenBank/DDBJ databases">
        <title>Chromosome-scale genome assembly of the Allis shad, Alosa alosa.</title>
        <authorList>
            <person name="Margot Z."/>
            <person name="Christophe K."/>
            <person name="Cabau C."/>
            <person name="Louis A."/>
            <person name="Berthelot C."/>
            <person name="Parey E."/>
            <person name="Roest Crollius H."/>
            <person name="Montfort J."/>
            <person name="Robinson-Rechavi M."/>
            <person name="Bucao C."/>
            <person name="Bouchez O."/>
            <person name="Gislard M."/>
            <person name="Lluch J."/>
            <person name="Milhes M."/>
            <person name="Lampietro C."/>
            <person name="Lopez Roques C."/>
            <person name="Donnadieu C."/>
            <person name="Braasch I."/>
            <person name="Desvignes T."/>
            <person name="Postlethwait J."/>
            <person name="Bobe J."/>
            <person name="Guiguen Y."/>
        </authorList>
    </citation>
    <scope>NUCLEOTIDE SEQUENCE</scope>
    <source>
        <strain evidence="1">M-15738</strain>
        <tissue evidence="1">Blood</tissue>
    </source>
</reference>
<evidence type="ECO:0000313" key="2">
    <source>
        <dbReference type="Proteomes" id="UP000823561"/>
    </source>
</evidence>
<organism evidence="1 2">
    <name type="scientific">Alosa alosa</name>
    <name type="common">allis shad</name>
    <dbReference type="NCBI Taxonomy" id="278164"/>
    <lineage>
        <taxon>Eukaryota</taxon>
        <taxon>Metazoa</taxon>
        <taxon>Chordata</taxon>
        <taxon>Craniata</taxon>
        <taxon>Vertebrata</taxon>
        <taxon>Euteleostomi</taxon>
        <taxon>Actinopterygii</taxon>
        <taxon>Neopterygii</taxon>
        <taxon>Teleostei</taxon>
        <taxon>Clupei</taxon>
        <taxon>Clupeiformes</taxon>
        <taxon>Clupeoidei</taxon>
        <taxon>Clupeidae</taxon>
        <taxon>Alosa</taxon>
    </lineage>
</organism>
<dbReference type="InterPro" id="IPR011990">
    <property type="entry name" value="TPR-like_helical_dom_sf"/>
</dbReference>
<dbReference type="SUPFAM" id="SSF48452">
    <property type="entry name" value="TPR-like"/>
    <property type="match status" value="2"/>
</dbReference>
<dbReference type="GO" id="GO:0043240">
    <property type="term" value="C:Fanconi anaemia nuclear complex"/>
    <property type="evidence" value="ECO:0007669"/>
    <property type="project" value="InterPro"/>
</dbReference>
<comment type="caution">
    <text evidence="1">The sequence shown here is derived from an EMBL/GenBank/DDBJ whole genome shotgun (WGS) entry which is preliminary data.</text>
</comment>